<evidence type="ECO:0000256" key="2">
    <source>
        <dbReference type="ARBA" id="ARBA00022517"/>
    </source>
</evidence>
<dbReference type="PANTHER" id="PTHR33867:SF1">
    <property type="entry name" value="RIBOSOME MATURATION FACTOR RIMP"/>
    <property type="match status" value="1"/>
</dbReference>
<dbReference type="Pfam" id="PF17384">
    <property type="entry name" value="DUF150_C"/>
    <property type="match status" value="1"/>
</dbReference>
<accession>A0A1M5QZY6</accession>
<proteinExistence type="inferred from homology"/>
<dbReference type="InterPro" id="IPR003728">
    <property type="entry name" value="Ribosome_maturation_RimP"/>
</dbReference>
<dbReference type="InterPro" id="IPR035956">
    <property type="entry name" value="RimP_N_sf"/>
</dbReference>
<dbReference type="HAMAP" id="MF_01077">
    <property type="entry name" value="RimP"/>
    <property type="match status" value="1"/>
</dbReference>
<feature type="domain" description="Ribosome maturation factor RimP N-terminal" evidence="4">
    <location>
        <begin position="14"/>
        <end position="86"/>
    </location>
</feature>
<dbReference type="RefSeq" id="WP_073071285.1">
    <property type="nucleotide sequence ID" value="NZ_FQXN01000001.1"/>
</dbReference>
<evidence type="ECO:0000313" key="6">
    <source>
        <dbReference type="EMBL" id="SHH19704.1"/>
    </source>
</evidence>
<dbReference type="Pfam" id="PF02576">
    <property type="entry name" value="RimP_N"/>
    <property type="match status" value="1"/>
</dbReference>
<dbReference type="GO" id="GO:0006412">
    <property type="term" value="P:translation"/>
    <property type="evidence" value="ECO:0007669"/>
    <property type="project" value="TreeGrafter"/>
</dbReference>
<dbReference type="AlphaFoldDB" id="A0A1M5QZY6"/>
<keyword evidence="7" id="KW-1185">Reference proteome</keyword>
<dbReference type="EMBL" id="FQXN01000001">
    <property type="protein sequence ID" value="SHH19704.1"/>
    <property type="molecule type" value="Genomic_DNA"/>
</dbReference>
<gene>
    <name evidence="3" type="primary">rimP</name>
    <name evidence="6" type="ORF">SAMN02745199_0259</name>
</gene>
<name>A0A1M5QZY6_9BACT</name>
<evidence type="ECO:0000259" key="5">
    <source>
        <dbReference type="Pfam" id="PF17384"/>
    </source>
</evidence>
<evidence type="ECO:0000256" key="3">
    <source>
        <dbReference type="HAMAP-Rule" id="MF_01077"/>
    </source>
</evidence>
<dbReference type="STRING" id="1123380.SAMN02745199_0259"/>
<evidence type="ECO:0000256" key="1">
    <source>
        <dbReference type="ARBA" id="ARBA00022490"/>
    </source>
</evidence>
<keyword evidence="2 3" id="KW-0690">Ribosome biogenesis</keyword>
<sequence length="150" mass="17512">MKNNELIKKVKELAKSATEKYGLELFDVKYYNQSGKWILEIIIDNPFDYVSTTDCEKVSREIEATLDMLDIIPKRYFLTVSSPGLDRPLRNINDFIRFQNKKAKIITKTKTIIGQILNVENNVIYILLENGNTERINYSEIEKANLEIEF</sequence>
<dbReference type="OrthoDB" id="9805006at2"/>
<dbReference type="Proteomes" id="UP000242592">
    <property type="component" value="Unassembled WGS sequence"/>
</dbReference>
<organism evidence="6 7">
    <name type="scientific">Thermosipho atlanticus DSM 15807</name>
    <dbReference type="NCBI Taxonomy" id="1123380"/>
    <lineage>
        <taxon>Bacteria</taxon>
        <taxon>Thermotogati</taxon>
        <taxon>Thermotogota</taxon>
        <taxon>Thermotogae</taxon>
        <taxon>Thermotogales</taxon>
        <taxon>Fervidobacteriaceae</taxon>
        <taxon>Thermosipho</taxon>
    </lineage>
</organism>
<reference evidence="7" key="1">
    <citation type="submission" date="2016-11" db="EMBL/GenBank/DDBJ databases">
        <authorList>
            <person name="Varghese N."/>
            <person name="Submissions S."/>
        </authorList>
    </citation>
    <scope>NUCLEOTIDE SEQUENCE [LARGE SCALE GENOMIC DNA]</scope>
    <source>
        <strain evidence="7">DSM 15807</strain>
    </source>
</reference>
<evidence type="ECO:0000313" key="7">
    <source>
        <dbReference type="Proteomes" id="UP000242592"/>
    </source>
</evidence>
<dbReference type="SUPFAM" id="SSF75420">
    <property type="entry name" value="YhbC-like, N-terminal domain"/>
    <property type="match status" value="1"/>
</dbReference>
<feature type="domain" description="Ribosome maturation factor RimP C-terminal" evidence="5">
    <location>
        <begin position="89"/>
        <end position="150"/>
    </location>
</feature>
<comment type="similarity">
    <text evidence="3">Belongs to the RimP family.</text>
</comment>
<dbReference type="InterPro" id="IPR028998">
    <property type="entry name" value="RimP_C"/>
</dbReference>
<dbReference type="GO" id="GO:0000028">
    <property type="term" value="P:ribosomal small subunit assembly"/>
    <property type="evidence" value="ECO:0007669"/>
    <property type="project" value="TreeGrafter"/>
</dbReference>
<protein>
    <recommendedName>
        <fullName evidence="3">Ribosome maturation factor RimP</fullName>
    </recommendedName>
</protein>
<dbReference type="GO" id="GO:0005829">
    <property type="term" value="C:cytosol"/>
    <property type="evidence" value="ECO:0007669"/>
    <property type="project" value="TreeGrafter"/>
</dbReference>
<dbReference type="InterPro" id="IPR028989">
    <property type="entry name" value="RimP_N"/>
</dbReference>
<dbReference type="InterPro" id="IPR036847">
    <property type="entry name" value="RimP_C_sf"/>
</dbReference>
<keyword evidence="1 3" id="KW-0963">Cytoplasm</keyword>
<dbReference type="PANTHER" id="PTHR33867">
    <property type="entry name" value="RIBOSOME MATURATION FACTOR RIMP"/>
    <property type="match status" value="1"/>
</dbReference>
<comment type="subcellular location">
    <subcellularLocation>
        <location evidence="3">Cytoplasm</location>
    </subcellularLocation>
</comment>
<dbReference type="SUPFAM" id="SSF74942">
    <property type="entry name" value="YhbC-like, C-terminal domain"/>
    <property type="match status" value="1"/>
</dbReference>
<dbReference type="Gene3D" id="3.30.300.70">
    <property type="entry name" value="RimP-like superfamily, N-terminal"/>
    <property type="match status" value="1"/>
</dbReference>
<dbReference type="CDD" id="cd01734">
    <property type="entry name" value="YlxS_C"/>
    <property type="match status" value="1"/>
</dbReference>
<dbReference type="FunFam" id="3.30.300.70:FF:000001">
    <property type="entry name" value="Ribosome maturation factor RimP"/>
    <property type="match status" value="1"/>
</dbReference>
<comment type="function">
    <text evidence="3">Required for maturation of 30S ribosomal subunits.</text>
</comment>
<evidence type="ECO:0000259" key="4">
    <source>
        <dbReference type="Pfam" id="PF02576"/>
    </source>
</evidence>